<evidence type="ECO:0000256" key="2">
    <source>
        <dbReference type="ARBA" id="ARBA00022723"/>
    </source>
</evidence>
<dbReference type="InterPro" id="IPR041591">
    <property type="entry name" value="OCRE"/>
</dbReference>
<feature type="domain" description="RRM" evidence="10">
    <location>
        <begin position="200"/>
        <end position="292"/>
    </location>
</feature>
<name>Q4RW90_TETNG</name>
<evidence type="ECO:0000256" key="7">
    <source>
        <dbReference type="PROSITE-ProRule" id="PRU00322"/>
    </source>
</evidence>
<evidence type="ECO:0000256" key="5">
    <source>
        <dbReference type="ARBA" id="ARBA00023242"/>
    </source>
</evidence>
<feature type="domain" description="RanBP2-type" evidence="12">
    <location>
        <begin position="295"/>
        <end position="325"/>
    </location>
</feature>
<dbReference type="InterPro" id="IPR036443">
    <property type="entry name" value="Znf_RanBP2_sf"/>
</dbReference>
<keyword evidence="5" id="KW-0539">Nucleus</keyword>
<sequence length="929" mass="103093">RSGRGDRIGRYGNTSNDHNFCDMDYRGYDQEDEEPDPDRSYGCDEQLTDAHDFQDHLGCLQQGDVRKDTGGEVKGALWPLCSQSHPDSPPHLPHAVENRSRWEPCPGPQDRVRGKGFFTDNAAPPSESIDGTWGLGNSHSERMEYNSRQIEEDQFSCEPVKRKSFPLGAEEHSPDLSIEDLDQRDQDYRTDLDHNQRPSNIIMLRMLPPNATATEIRAQLQEQGIQPREVRLMRNKSSGQSRGFAFVEFNVIQEATRWMETNQSYTQWRNSFLEWGVLMILGQRVSMHYSDPKPRANEDWLCNKCGVQNFKRREKCFKCSVPKSGTVQEIRKCLITQKRHVCIFFSSEAELKLPLLQRDLSLGLQKEGVQGLLPLPTPFHSCAPAVISGQSTQQSDAANDTLILRNLGPHTSLDSILSALAPFATLSPSNVRLIKDKHTHLNRGFAFLQLSTIVVSSMRQTCLRLVLPCANKLLRSRLEAGSKLQTLAPVITHRSPQEASQLLQILQALQPSLSIDGKTIMVEFAKGSKRDVFLADSNRVSAATVASTAIAAAQWAVTQAAQNGPSGGLGVDTALCQQGAAVSYSQKGNTFSGLDVSSFKPQTDVRAAPLPGAGAALMGTFPAVCSARHSYGHSTPTGAVLYTSLVFFFHFIAYIVACVFKQVEIVGKPQPATPSQPAMPGTEHELHQYPVPDVSTYQYDDSSGYYYDPLTGLYYDPNSQYYYNSHMQQYMYWDGDKKTYIPAATEQTDAEGAPSSAVNPDSPFAAPGKEKKDKPKNKTAQQIAKDMERWAKSLNRQKENMRSGASSSASGSTTLPTGYVKAPGRVDDRRESASADAGYAVLEKKVALSERPQMLLDQMRQSAESSPPLQQGLVPAYSAETDSEEEGGERDEREGRLTDWLKLACLLCRRQFPSKEALIRHQQLSELHK</sequence>
<reference evidence="13" key="2">
    <citation type="submission" date="2004-02" db="EMBL/GenBank/DDBJ databases">
        <authorList>
            <consortium name="Genoscope"/>
            <consortium name="Whitehead Institute Centre for Genome Research"/>
        </authorList>
    </citation>
    <scope>NUCLEOTIDE SEQUENCE</scope>
</reference>
<evidence type="ECO:0000256" key="6">
    <source>
        <dbReference type="PROSITE-ProRule" id="PRU00176"/>
    </source>
</evidence>
<dbReference type="SUPFAM" id="SSF90209">
    <property type="entry name" value="Ran binding protein zinc finger-like"/>
    <property type="match status" value="1"/>
</dbReference>
<dbReference type="SMART" id="SM00547">
    <property type="entry name" value="ZnF_RBZ"/>
    <property type="match status" value="1"/>
</dbReference>
<evidence type="ECO:0000259" key="10">
    <source>
        <dbReference type="PROSITE" id="PS50102"/>
    </source>
</evidence>
<dbReference type="CDD" id="cd16167">
    <property type="entry name" value="OCRE_RBM10"/>
    <property type="match status" value="1"/>
</dbReference>
<keyword evidence="4" id="KW-0862">Zinc</keyword>
<keyword evidence="3 7" id="KW-0863">Zinc-finger</keyword>
<dbReference type="SUPFAM" id="SSF54928">
    <property type="entry name" value="RNA-binding domain, RBD"/>
    <property type="match status" value="2"/>
</dbReference>
<feature type="domain" description="C2H2-type" evidence="11">
    <location>
        <begin position="903"/>
        <end position="929"/>
    </location>
</feature>
<comment type="subcellular location">
    <subcellularLocation>
        <location evidence="1">Nucleus</location>
    </subcellularLocation>
</comment>
<dbReference type="KEGG" id="tng:GSTEN00027972G001"/>
<keyword evidence="9" id="KW-1133">Transmembrane helix</keyword>
<keyword evidence="9" id="KW-0472">Membrane</keyword>
<keyword evidence="9" id="KW-0812">Transmembrane</keyword>
<protein>
    <submittedName>
        <fullName evidence="13">Chromosome 9 SCAF14991, whole genome shotgun sequence</fullName>
    </submittedName>
</protein>
<evidence type="ECO:0000259" key="12">
    <source>
        <dbReference type="PROSITE" id="PS50199"/>
    </source>
</evidence>
<dbReference type="InterPro" id="IPR034992">
    <property type="entry name" value="RBM10_RRM2"/>
</dbReference>
<dbReference type="SMART" id="SM00360">
    <property type="entry name" value="RRM"/>
    <property type="match status" value="2"/>
</dbReference>
<dbReference type="EMBL" id="CAAE01014991">
    <property type="protein sequence ID" value="CAG07342.1"/>
    <property type="molecule type" value="Genomic_DNA"/>
</dbReference>
<dbReference type="PANTHER" id="PTHR13948:SF4">
    <property type="entry name" value="RNA-BINDING PROTEIN 10"/>
    <property type="match status" value="1"/>
</dbReference>
<evidence type="ECO:0000259" key="11">
    <source>
        <dbReference type="PROSITE" id="PS50157"/>
    </source>
</evidence>
<dbReference type="InterPro" id="IPR013087">
    <property type="entry name" value="Znf_C2H2_type"/>
</dbReference>
<feature type="non-terminal residue" evidence="13">
    <location>
        <position position="1"/>
    </location>
</feature>
<dbReference type="Gene3D" id="4.10.1060.10">
    <property type="entry name" value="Zinc finger, RanBP2-type"/>
    <property type="match status" value="1"/>
</dbReference>
<dbReference type="InterPro" id="IPR012677">
    <property type="entry name" value="Nucleotide-bd_a/b_plait_sf"/>
</dbReference>
<feature type="compositionally biased region" description="Low complexity" evidence="8">
    <location>
        <begin position="803"/>
        <end position="814"/>
    </location>
</feature>
<proteinExistence type="predicted"/>
<feature type="compositionally biased region" description="Basic and acidic residues" evidence="8">
    <location>
        <begin position="824"/>
        <end position="833"/>
    </location>
</feature>
<evidence type="ECO:0000256" key="9">
    <source>
        <dbReference type="SAM" id="Phobius"/>
    </source>
</evidence>
<evidence type="ECO:0000256" key="1">
    <source>
        <dbReference type="ARBA" id="ARBA00004123"/>
    </source>
</evidence>
<feature type="compositionally biased region" description="Basic and acidic residues" evidence="8">
    <location>
        <begin position="19"/>
        <end position="29"/>
    </location>
</feature>
<dbReference type="PROSITE" id="PS50157">
    <property type="entry name" value="ZINC_FINGER_C2H2_2"/>
    <property type="match status" value="1"/>
</dbReference>
<evidence type="ECO:0000256" key="8">
    <source>
        <dbReference type="SAM" id="MobiDB-lite"/>
    </source>
</evidence>
<dbReference type="CDD" id="cd12753">
    <property type="entry name" value="RRM1_RBM10"/>
    <property type="match status" value="1"/>
</dbReference>
<keyword evidence="2" id="KW-0479">Metal-binding</keyword>
<dbReference type="GO" id="GO:0003723">
    <property type="term" value="F:RNA binding"/>
    <property type="evidence" value="ECO:0007669"/>
    <property type="project" value="UniProtKB-UniRule"/>
</dbReference>
<reference evidence="13" key="1">
    <citation type="journal article" date="2004" name="Nature">
        <title>Genome duplication in the teleost fish Tetraodon nigroviridis reveals the early vertebrate proto-karyotype.</title>
        <authorList>
            <person name="Jaillon O."/>
            <person name="Aury J.-M."/>
            <person name="Brunet F."/>
            <person name="Petit J.-L."/>
            <person name="Stange-Thomann N."/>
            <person name="Mauceli E."/>
            <person name="Bouneau L."/>
            <person name="Fischer C."/>
            <person name="Ozouf-Costaz C."/>
            <person name="Bernot A."/>
            <person name="Nicaud S."/>
            <person name="Jaffe D."/>
            <person name="Fisher S."/>
            <person name="Lutfalla G."/>
            <person name="Dossat C."/>
            <person name="Segurens B."/>
            <person name="Dasilva C."/>
            <person name="Salanoubat M."/>
            <person name="Levy M."/>
            <person name="Boudet N."/>
            <person name="Castellano S."/>
            <person name="Anthouard V."/>
            <person name="Jubin C."/>
            <person name="Castelli V."/>
            <person name="Katinka M."/>
            <person name="Vacherie B."/>
            <person name="Biemont C."/>
            <person name="Skalli Z."/>
            <person name="Cattolico L."/>
            <person name="Poulain J."/>
            <person name="De Berardinis V."/>
            <person name="Cruaud C."/>
            <person name="Duprat S."/>
            <person name="Brottier P."/>
            <person name="Coutanceau J.-P."/>
            <person name="Gouzy J."/>
            <person name="Parra G."/>
            <person name="Lardier G."/>
            <person name="Chapple C."/>
            <person name="McKernan K.J."/>
            <person name="McEwan P."/>
            <person name="Bosak S."/>
            <person name="Kellis M."/>
            <person name="Volff J.-N."/>
            <person name="Guigo R."/>
            <person name="Zody M.C."/>
            <person name="Mesirov J."/>
            <person name="Lindblad-Toh K."/>
            <person name="Birren B."/>
            <person name="Nusbaum C."/>
            <person name="Kahn D."/>
            <person name="Robinson-Rechavi M."/>
            <person name="Laudet V."/>
            <person name="Schachter V."/>
            <person name="Quetier F."/>
            <person name="Saurin W."/>
            <person name="Scarpelli C."/>
            <person name="Wincker P."/>
            <person name="Lander E.S."/>
            <person name="Weissenbach J."/>
            <person name="Roest Crollius H."/>
        </authorList>
    </citation>
    <scope>NUCLEOTIDE SEQUENCE [LARGE SCALE GENOMIC DNA]</scope>
</reference>
<dbReference type="InterPro" id="IPR035618">
    <property type="entry name" value="RBM10_OCRE"/>
</dbReference>
<feature type="compositionally biased region" description="Polar residues" evidence="8">
    <location>
        <begin position="859"/>
        <end position="869"/>
    </location>
</feature>
<accession>Q4RW90</accession>
<dbReference type="Pfam" id="PF00076">
    <property type="entry name" value="RRM_1"/>
    <property type="match status" value="1"/>
</dbReference>
<dbReference type="PROSITE" id="PS01358">
    <property type="entry name" value="ZF_RANBP2_1"/>
    <property type="match status" value="1"/>
</dbReference>
<dbReference type="Pfam" id="PF17780">
    <property type="entry name" value="OCRE"/>
    <property type="match status" value="1"/>
</dbReference>
<dbReference type="InterPro" id="IPR035979">
    <property type="entry name" value="RBD_domain_sf"/>
</dbReference>
<feature type="transmembrane region" description="Helical" evidence="9">
    <location>
        <begin position="639"/>
        <end position="660"/>
    </location>
</feature>
<dbReference type="GO" id="GO:0008270">
    <property type="term" value="F:zinc ion binding"/>
    <property type="evidence" value="ECO:0007669"/>
    <property type="project" value="UniProtKB-KW"/>
</dbReference>
<dbReference type="PROSITE" id="PS50102">
    <property type="entry name" value="RRM"/>
    <property type="match status" value="1"/>
</dbReference>
<dbReference type="PROSITE" id="PS50199">
    <property type="entry name" value="ZF_RANBP2_2"/>
    <property type="match status" value="1"/>
</dbReference>
<dbReference type="OrthoDB" id="29221at2759"/>
<dbReference type="InterPro" id="IPR000504">
    <property type="entry name" value="RRM_dom"/>
</dbReference>
<evidence type="ECO:0000313" key="13">
    <source>
        <dbReference type="EMBL" id="CAG07342.1"/>
    </source>
</evidence>
<dbReference type="AlphaFoldDB" id="Q4RW90"/>
<gene>
    <name evidence="13" type="ORF">GSTENG00027972001</name>
</gene>
<feature type="region of interest" description="Disordered" evidence="8">
    <location>
        <begin position="797"/>
        <end position="835"/>
    </location>
</feature>
<feature type="region of interest" description="Disordered" evidence="8">
    <location>
        <begin position="855"/>
        <end position="895"/>
    </location>
</feature>
<dbReference type="GO" id="GO:0005634">
    <property type="term" value="C:nucleus"/>
    <property type="evidence" value="ECO:0007669"/>
    <property type="project" value="UniProtKB-SubCell"/>
</dbReference>
<dbReference type="FunFam" id="4.10.1060.10:FF:000005">
    <property type="entry name" value="RNA-binding protein 10 isoform X2"/>
    <property type="match status" value="1"/>
</dbReference>
<dbReference type="Gene3D" id="3.30.70.330">
    <property type="match status" value="2"/>
</dbReference>
<dbReference type="PANTHER" id="PTHR13948">
    <property type="entry name" value="RNA-BINDING PROTEIN"/>
    <property type="match status" value="1"/>
</dbReference>
<organism evidence="13">
    <name type="scientific">Tetraodon nigroviridis</name>
    <name type="common">Spotted green pufferfish</name>
    <name type="synonym">Chelonodon nigroviridis</name>
    <dbReference type="NCBI Taxonomy" id="99883"/>
    <lineage>
        <taxon>Eukaryota</taxon>
        <taxon>Metazoa</taxon>
        <taxon>Chordata</taxon>
        <taxon>Craniata</taxon>
        <taxon>Vertebrata</taxon>
        <taxon>Euteleostomi</taxon>
        <taxon>Actinopterygii</taxon>
        <taxon>Neopterygii</taxon>
        <taxon>Teleostei</taxon>
        <taxon>Neoteleostei</taxon>
        <taxon>Acanthomorphata</taxon>
        <taxon>Eupercaria</taxon>
        <taxon>Tetraodontiformes</taxon>
        <taxon>Tetradontoidea</taxon>
        <taxon>Tetraodontidae</taxon>
        <taxon>Tetraodon</taxon>
    </lineage>
</organism>
<feature type="region of interest" description="Disordered" evidence="8">
    <location>
        <begin position="1"/>
        <end position="45"/>
    </location>
</feature>
<feature type="non-terminal residue" evidence="13">
    <location>
        <position position="929"/>
    </location>
</feature>
<evidence type="ECO:0000256" key="3">
    <source>
        <dbReference type="ARBA" id="ARBA00022771"/>
    </source>
</evidence>
<dbReference type="GO" id="GO:0000398">
    <property type="term" value="P:mRNA splicing, via spliceosome"/>
    <property type="evidence" value="ECO:0007669"/>
    <property type="project" value="TreeGrafter"/>
</dbReference>
<dbReference type="InterPro" id="IPR001876">
    <property type="entry name" value="Znf_RanBP2"/>
</dbReference>
<dbReference type="CDD" id="cd12754">
    <property type="entry name" value="RRM2_RBM10"/>
    <property type="match status" value="1"/>
</dbReference>
<dbReference type="Pfam" id="PF00641">
    <property type="entry name" value="Zn_ribbon_RanBP"/>
    <property type="match status" value="1"/>
</dbReference>
<feature type="region of interest" description="Disordered" evidence="8">
    <location>
        <begin position="748"/>
        <end position="783"/>
    </location>
</feature>
<keyword evidence="6" id="KW-0694">RNA-binding</keyword>
<evidence type="ECO:0000256" key="4">
    <source>
        <dbReference type="ARBA" id="ARBA00022833"/>
    </source>
</evidence>